<dbReference type="eggNOG" id="COG3119">
    <property type="taxonomic scope" value="Bacteria"/>
</dbReference>
<dbReference type="SUPFAM" id="SSF53649">
    <property type="entry name" value="Alkaline phosphatase-like"/>
    <property type="match status" value="1"/>
</dbReference>
<reference evidence="6 7" key="1">
    <citation type="submission" date="2013-09" db="EMBL/GenBank/DDBJ databases">
        <title>Whole genome shotgun sequence of Novosphingobium tardaugens NBRC 16725.</title>
        <authorList>
            <person name="Isaki S."/>
            <person name="Hosoyama A."/>
            <person name="Tsuchikane K."/>
            <person name="Katsumata H."/>
            <person name="Ando Y."/>
            <person name="Yamazaki S."/>
            <person name="Fujita N."/>
        </authorList>
    </citation>
    <scope>NUCLEOTIDE SEQUENCE [LARGE SCALE GENOMIC DNA]</scope>
    <source>
        <strain evidence="6 7">NBRC 16725</strain>
    </source>
</reference>
<sequence>MTDDVGFGVASTFGGPVPTPNLDRLAAKGLVYNRFHTTALCSPSRAALLTGRNQHAVGTGVVTDLATGYPGYTSIIPKSAATIAEVLRQNGYSTSMFGKHHNVPMWEETAAGPFDHWPTGLGFEYFYGFIGGATNQWHPNLVRGTSRVVVSDTGSGDAVLDRFLADDAINWLHEQKAAAPDKPFFMYYAPGTAHSPHQAPKEWIERFTGEFDQGWDVLHAETVARQKTEKLIPASTEVTSRPEGIPAWADLSSERKQVAARMMEVYAGMIAFQDAQIGRVLDEISRMGLEDNTLVIFIEGDNGTSPEGGIEGSTNSGATIVDRGSEDGSWRYSQLDVLGSEKTLGHFPVGWTWALNSPLPWMKGVASHLGGTRNGLVVSWPAGIRQRGVRTQFHYITDIMPTILEAARVPAPDMVNGVPQQRMDGISFAYSFKSAKVPERRHTQYFELMGNRALYHDGWLAATTPQRLPWQSTVPPGDLTKWPWELYNLEQDFAQAKNLADRYPQKLESLKLLWEKQARANSVYPLDDSTLSRLRHNPYKAARNSYTYWGPVRIPDASAPPLRDRSFTLIADVEIPANGGEGVLAASGGHFGGWGFYLKDGRPIAVHRASQQKRDYFEVKTTSPLSPGRMKITYTFAIDAGAGAKRGGELAIRVDGVELAKGRIDRLASFDEAQEPFEIGDDSGTQVSDDYGANVRFNGIIKNVTVDVQR</sequence>
<dbReference type="InterPro" id="IPR024607">
    <property type="entry name" value="Sulfatase_CS"/>
</dbReference>
<organism evidence="6 7">
    <name type="scientific">Caenibius tardaugens NBRC 16725</name>
    <dbReference type="NCBI Taxonomy" id="1219035"/>
    <lineage>
        <taxon>Bacteria</taxon>
        <taxon>Pseudomonadati</taxon>
        <taxon>Pseudomonadota</taxon>
        <taxon>Alphaproteobacteria</taxon>
        <taxon>Sphingomonadales</taxon>
        <taxon>Erythrobacteraceae</taxon>
        <taxon>Caenibius</taxon>
    </lineage>
</organism>
<dbReference type="Proteomes" id="UP000016568">
    <property type="component" value="Unassembled WGS sequence"/>
</dbReference>
<evidence type="ECO:0000256" key="2">
    <source>
        <dbReference type="ARBA" id="ARBA00022723"/>
    </source>
</evidence>
<evidence type="ECO:0000313" key="7">
    <source>
        <dbReference type="Proteomes" id="UP000016568"/>
    </source>
</evidence>
<dbReference type="AlphaFoldDB" id="U2YC61"/>
<feature type="domain" description="Sulfatase N-terminal" evidence="5">
    <location>
        <begin position="1"/>
        <end position="407"/>
    </location>
</feature>
<dbReference type="Gene3D" id="3.30.1120.10">
    <property type="match status" value="1"/>
</dbReference>
<protein>
    <submittedName>
        <fullName evidence="6">Putative arylsulfatase</fullName>
    </submittedName>
</protein>
<gene>
    <name evidence="6" type="ORF">NT2_23_00030</name>
</gene>
<evidence type="ECO:0000259" key="5">
    <source>
        <dbReference type="Pfam" id="PF00884"/>
    </source>
</evidence>
<keyword evidence="7" id="KW-1185">Reference proteome</keyword>
<dbReference type="Gene3D" id="3.40.720.10">
    <property type="entry name" value="Alkaline Phosphatase, subunit A"/>
    <property type="match status" value="1"/>
</dbReference>
<dbReference type="CDD" id="cd16025">
    <property type="entry name" value="PAS_like"/>
    <property type="match status" value="1"/>
</dbReference>
<proteinExistence type="inferred from homology"/>
<dbReference type="InterPro" id="IPR050738">
    <property type="entry name" value="Sulfatase"/>
</dbReference>
<evidence type="ECO:0000256" key="4">
    <source>
        <dbReference type="ARBA" id="ARBA00022837"/>
    </source>
</evidence>
<keyword evidence="3" id="KW-0378">Hydrolase</keyword>
<dbReference type="SUPFAM" id="SSF49899">
    <property type="entry name" value="Concanavalin A-like lectins/glucanases"/>
    <property type="match status" value="1"/>
</dbReference>
<dbReference type="PANTHER" id="PTHR42693">
    <property type="entry name" value="ARYLSULFATASE FAMILY MEMBER"/>
    <property type="match status" value="1"/>
</dbReference>
<dbReference type="GO" id="GO:0046872">
    <property type="term" value="F:metal ion binding"/>
    <property type="evidence" value="ECO:0007669"/>
    <property type="project" value="UniProtKB-KW"/>
</dbReference>
<comment type="caution">
    <text evidence="6">The sequence shown here is derived from an EMBL/GenBank/DDBJ whole genome shotgun (WGS) entry which is preliminary data.</text>
</comment>
<dbReference type="InterPro" id="IPR013320">
    <property type="entry name" value="ConA-like_dom_sf"/>
</dbReference>
<evidence type="ECO:0000256" key="3">
    <source>
        <dbReference type="ARBA" id="ARBA00022801"/>
    </source>
</evidence>
<comment type="similarity">
    <text evidence="1">Belongs to the sulfatase family.</text>
</comment>
<keyword evidence="4" id="KW-0106">Calcium</keyword>
<dbReference type="PANTHER" id="PTHR42693:SF43">
    <property type="entry name" value="BLL2667 PROTEIN"/>
    <property type="match status" value="1"/>
</dbReference>
<dbReference type="EMBL" id="BASZ01000023">
    <property type="protein sequence ID" value="GAD51151.1"/>
    <property type="molecule type" value="Genomic_DNA"/>
</dbReference>
<dbReference type="Pfam" id="PF00884">
    <property type="entry name" value="Sulfatase"/>
    <property type="match status" value="1"/>
</dbReference>
<evidence type="ECO:0000256" key="1">
    <source>
        <dbReference type="ARBA" id="ARBA00008779"/>
    </source>
</evidence>
<name>U2YC61_9SPHN</name>
<keyword evidence="2" id="KW-0479">Metal-binding</keyword>
<dbReference type="PROSITE" id="PS00523">
    <property type="entry name" value="SULFATASE_1"/>
    <property type="match status" value="1"/>
</dbReference>
<dbReference type="InterPro" id="IPR017850">
    <property type="entry name" value="Alkaline_phosphatase_core_sf"/>
</dbReference>
<dbReference type="InterPro" id="IPR000917">
    <property type="entry name" value="Sulfatase_N"/>
</dbReference>
<dbReference type="GO" id="GO:0016787">
    <property type="term" value="F:hydrolase activity"/>
    <property type="evidence" value="ECO:0007669"/>
    <property type="project" value="UniProtKB-KW"/>
</dbReference>
<accession>U2YC61</accession>
<evidence type="ECO:0000313" key="6">
    <source>
        <dbReference type="EMBL" id="GAD51151.1"/>
    </source>
</evidence>